<feature type="domain" description="Amidohydrolase-related" evidence="2">
    <location>
        <begin position="128"/>
        <end position="403"/>
    </location>
</feature>
<dbReference type="AlphaFoldDB" id="A0A6J7RFH9"/>
<reference evidence="6" key="1">
    <citation type="submission" date="2020-05" db="EMBL/GenBank/DDBJ databases">
        <authorList>
            <person name="Chiriac C."/>
            <person name="Salcher M."/>
            <person name="Ghai R."/>
            <person name="Kavagutti S V."/>
        </authorList>
    </citation>
    <scope>NUCLEOTIDE SEQUENCE</scope>
</reference>
<accession>A0A6J7RFH9</accession>
<dbReference type="PANTHER" id="PTHR21240">
    <property type="entry name" value="2-AMINO-3-CARBOXYLMUCONATE-6-SEMIALDEHYDE DECARBOXYLASE"/>
    <property type="match status" value="1"/>
</dbReference>
<dbReference type="EMBL" id="CAFBOF010000054">
    <property type="protein sequence ID" value="CAB4987518.1"/>
    <property type="molecule type" value="Genomic_DNA"/>
</dbReference>
<dbReference type="SUPFAM" id="SSF51556">
    <property type="entry name" value="Metallo-dependent hydrolases"/>
    <property type="match status" value="1"/>
</dbReference>
<sequence>MPIPKIISVDDHVVEPSHVWQTWLPEKYREKGPRIERKRWGSFSLKPGAKYTNTEDPEGMWGDAWIFEDRLIYVHKRFVAIPLDATPDGDINKFDRTKMVMEALTYDEMRPGCYDRDARMVEFERNWVDGSLPFPTFPRFCGQTFYEAEDKDLGLACVKAYNDWMVEEFCEPSEGVNIPLCLMPLWDVELAAAEIRRNAERGVRAFCFSELPTRLGLPSIHTGHWDPVFAACNDTGVTLAMHIGSSSTDPIASPDSPAGVGGTLAFNNSMASMADYLFSGKLIEFPKLKLAYSEGQIGWIPYALERADTVWDQHDSWQHSKERVPNPPSSYYYGRIFGCFTADRVGLKNLDLVGEDNICFETDYPHTDTTWPYSREYAEKMVADLDDAVAYKVLRGNAIKMLELDRV</sequence>
<evidence type="ECO:0000259" key="2">
    <source>
        <dbReference type="Pfam" id="PF04909"/>
    </source>
</evidence>
<dbReference type="GO" id="GO:0019748">
    <property type="term" value="P:secondary metabolic process"/>
    <property type="evidence" value="ECO:0007669"/>
    <property type="project" value="TreeGrafter"/>
</dbReference>
<evidence type="ECO:0000313" key="4">
    <source>
        <dbReference type="EMBL" id="CAB4912351.1"/>
    </source>
</evidence>
<proteinExistence type="predicted"/>
<dbReference type="EMBL" id="CAEZYK010000105">
    <property type="protein sequence ID" value="CAB4733158.1"/>
    <property type="molecule type" value="Genomic_DNA"/>
</dbReference>
<protein>
    <submittedName>
        <fullName evidence="6">Unannotated protein</fullName>
    </submittedName>
</protein>
<evidence type="ECO:0000313" key="6">
    <source>
        <dbReference type="EMBL" id="CAB5027573.1"/>
    </source>
</evidence>
<dbReference type="InterPro" id="IPR032465">
    <property type="entry name" value="ACMSD"/>
</dbReference>
<organism evidence="6">
    <name type="scientific">freshwater metagenome</name>
    <dbReference type="NCBI Taxonomy" id="449393"/>
    <lineage>
        <taxon>unclassified sequences</taxon>
        <taxon>metagenomes</taxon>
        <taxon>ecological metagenomes</taxon>
    </lineage>
</organism>
<dbReference type="EMBL" id="CAFBMM010000069">
    <property type="protein sequence ID" value="CAB4912351.1"/>
    <property type="molecule type" value="Genomic_DNA"/>
</dbReference>
<evidence type="ECO:0000313" key="3">
    <source>
        <dbReference type="EMBL" id="CAB4733158.1"/>
    </source>
</evidence>
<evidence type="ECO:0000313" key="5">
    <source>
        <dbReference type="EMBL" id="CAB4987518.1"/>
    </source>
</evidence>
<evidence type="ECO:0000256" key="1">
    <source>
        <dbReference type="ARBA" id="ARBA00023239"/>
    </source>
</evidence>
<dbReference type="GO" id="GO:0016787">
    <property type="term" value="F:hydrolase activity"/>
    <property type="evidence" value="ECO:0007669"/>
    <property type="project" value="InterPro"/>
</dbReference>
<dbReference type="GO" id="GO:0005737">
    <property type="term" value="C:cytoplasm"/>
    <property type="evidence" value="ECO:0007669"/>
    <property type="project" value="TreeGrafter"/>
</dbReference>
<dbReference type="PANTHER" id="PTHR21240:SF28">
    <property type="entry name" value="ISO-OROTATE DECARBOXYLASE (EUROFUNG)"/>
    <property type="match status" value="1"/>
</dbReference>
<dbReference type="GO" id="GO:0016831">
    <property type="term" value="F:carboxy-lyase activity"/>
    <property type="evidence" value="ECO:0007669"/>
    <property type="project" value="InterPro"/>
</dbReference>
<dbReference type="EMBL" id="CAFBPQ010000033">
    <property type="protein sequence ID" value="CAB5027573.1"/>
    <property type="molecule type" value="Genomic_DNA"/>
</dbReference>
<gene>
    <name evidence="3" type="ORF">UFOPK2683_01409</name>
    <name evidence="4" type="ORF">UFOPK3605_01202</name>
    <name evidence="5" type="ORF">UFOPK3897_01529</name>
    <name evidence="6" type="ORF">UFOPK4121_01070</name>
</gene>
<name>A0A6J7RFH9_9ZZZZ</name>
<keyword evidence="1" id="KW-0456">Lyase</keyword>
<dbReference type="InterPro" id="IPR032466">
    <property type="entry name" value="Metal_Hydrolase"/>
</dbReference>
<dbReference type="Gene3D" id="3.20.20.140">
    <property type="entry name" value="Metal-dependent hydrolases"/>
    <property type="match status" value="1"/>
</dbReference>
<dbReference type="InterPro" id="IPR006680">
    <property type="entry name" value="Amidohydro-rel"/>
</dbReference>
<dbReference type="Pfam" id="PF04909">
    <property type="entry name" value="Amidohydro_2"/>
    <property type="match status" value="1"/>
</dbReference>